<reference evidence="2 3" key="1">
    <citation type="journal article" date="2018" name="Sci. Rep.">
        <title>Comparative analysis of the Pocillopora damicornis genome highlights role of immune system in coral evolution.</title>
        <authorList>
            <person name="Cunning R."/>
            <person name="Bay R.A."/>
            <person name="Gillette P."/>
            <person name="Baker A.C."/>
            <person name="Traylor-Knowles N."/>
        </authorList>
    </citation>
    <scope>NUCLEOTIDE SEQUENCE [LARGE SCALE GENOMIC DNA]</scope>
    <source>
        <strain evidence="2">RSMAS</strain>
        <tissue evidence="2">Whole animal</tissue>
    </source>
</reference>
<dbReference type="InterPro" id="IPR013730">
    <property type="entry name" value="Fyv7/TAP26"/>
</dbReference>
<keyword evidence="3" id="KW-1185">Reference proteome</keyword>
<name>A0A3M6TQF2_POCDA</name>
<feature type="region of interest" description="Disordered" evidence="1">
    <location>
        <begin position="1"/>
        <end position="172"/>
    </location>
</feature>
<accession>A0A3M6TQF2</accession>
<evidence type="ECO:0000313" key="3">
    <source>
        <dbReference type="Proteomes" id="UP000275408"/>
    </source>
</evidence>
<dbReference type="Proteomes" id="UP000275408">
    <property type="component" value="Unassembled WGS sequence"/>
</dbReference>
<dbReference type="AlphaFoldDB" id="A0A3M6TQF2"/>
<feature type="compositionally biased region" description="Basic residues" evidence="1">
    <location>
        <begin position="14"/>
        <end position="26"/>
    </location>
</feature>
<dbReference type="STRING" id="46731.A0A3M6TQF2"/>
<dbReference type="EMBL" id="RCHS01003183">
    <property type="protein sequence ID" value="RMX43586.1"/>
    <property type="molecule type" value="Genomic_DNA"/>
</dbReference>
<organism evidence="2 3">
    <name type="scientific">Pocillopora damicornis</name>
    <name type="common">Cauliflower coral</name>
    <name type="synonym">Millepora damicornis</name>
    <dbReference type="NCBI Taxonomy" id="46731"/>
    <lineage>
        <taxon>Eukaryota</taxon>
        <taxon>Metazoa</taxon>
        <taxon>Cnidaria</taxon>
        <taxon>Anthozoa</taxon>
        <taxon>Hexacorallia</taxon>
        <taxon>Scleractinia</taxon>
        <taxon>Astrocoeniina</taxon>
        <taxon>Pocilloporidae</taxon>
        <taxon>Pocillopora</taxon>
    </lineage>
</organism>
<feature type="compositionally biased region" description="Basic and acidic residues" evidence="1">
    <location>
        <begin position="1"/>
        <end position="13"/>
    </location>
</feature>
<evidence type="ECO:0000256" key="1">
    <source>
        <dbReference type="SAM" id="MobiDB-lite"/>
    </source>
</evidence>
<feature type="compositionally biased region" description="Polar residues" evidence="1">
    <location>
        <begin position="89"/>
        <end position="100"/>
    </location>
</feature>
<protein>
    <recommendedName>
        <fullName evidence="4">rRNA-processing protein FYV7</fullName>
    </recommendedName>
</protein>
<feature type="compositionally biased region" description="Basic residues" evidence="1">
    <location>
        <begin position="153"/>
        <end position="169"/>
    </location>
</feature>
<feature type="compositionally biased region" description="Basic and acidic residues" evidence="1">
    <location>
        <begin position="35"/>
        <end position="77"/>
    </location>
</feature>
<feature type="compositionally biased region" description="Basic and acidic residues" evidence="1">
    <location>
        <begin position="129"/>
        <end position="152"/>
    </location>
</feature>
<feature type="compositionally biased region" description="Basic residues" evidence="1">
    <location>
        <begin position="103"/>
        <end position="114"/>
    </location>
</feature>
<dbReference type="Pfam" id="PF08524">
    <property type="entry name" value="rRNA_processing"/>
    <property type="match status" value="1"/>
</dbReference>
<evidence type="ECO:0000313" key="2">
    <source>
        <dbReference type="EMBL" id="RMX43586.1"/>
    </source>
</evidence>
<evidence type="ECO:0008006" key="4">
    <source>
        <dbReference type="Google" id="ProtNLM"/>
    </source>
</evidence>
<dbReference type="OMA" id="TDRYPDH"/>
<sequence>MADEERRKGEKKGTKSKGKPKFRWKKPANLLNIGNKEKGHAFAEKRKKMALKEYKKLLRKTREQHENRQSADNRDNPPRLQRPTRVADVNTTGKNETESQGVRRPKSQQKRKQVNKFMAAESDFKKRKMEKEQMIKERETMIQKHRDEVQEKMKKRRETFGRLNRRTRKGQPIMANQIEHLLDKIQSQT</sequence>
<gene>
    <name evidence="2" type="ORF">pdam_00010847</name>
</gene>
<comment type="caution">
    <text evidence="2">The sequence shown here is derived from an EMBL/GenBank/DDBJ whole genome shotgun (WGS) entry which is preliminary data.</text>
</comment>
<dbReference type="OrthoDB" id="5377144at2759"/>
<proteinExistence type="predicted"/>